<dbReference type="InterPro" id="IPR000014">
    <property type="entry name" value="PAS"/>
</dbReference>
<feature type="domain" description="PAS" evidence="11">
    <location>
        <begin position="137"/>
        <end position="207"/>
    </location>
</feature>
<dbReference type="Proteomes" id="UP000823786">
    <property type="component" value="Unassembled WGS sequence"/>
</dbReference>
<dbReference type="PROSITE" id="PS50112">
    <property type="entry name" value="PAS"/>
    <property type="match status" value="1"/>
</dbReference>
<keyword evidence="9" id="KW-0812">Transmembrane</keyword>
<evidence type="ECO:0000259" key="11">
    <source>
        <dbReference type="PROSITE" id="PS50112"/>
    </source>
</evidence>
<dbReference type="InterPro" id="IPR036890">
    <property type="entry name" value="HATPase_C_sf"/>
</dbReference>
<gene>
    <name evidence="13" type="ORF">J2Z75_003435</name>
</gene>
<dbReference type="Gene3D" id="3.30.450.20">
    <property type="entry name" value="PAS domain"/>
    <property type="match status" value="1"/>
</dbReference>
<evidence type="ECO:0000256" key="8">
    <source>
        <dbReference type="ARBA" id="ARBA00023012"/>
    </source>
</evidence>
<dbReference type="SUPFAM" id="SSF55874">
    <property type="entry name" value="ATPase domain of HSP90 chaperone/DNA topoisomerase II/histidine kinase"/>
    <property type="match status" value="1"/>
</dbReference>
<evidence type="ECO:0000256" key="3">
    <source>
        <dbReference type="ARBA" id="ARBA00022553"/>
    </source>
</evidence>
<dbReference type="InterPro" id="IPR004358">
    <property type="entry name" value="Sig_transdc_His_kin-like_C"/>
</dbReference>
<dbReference type="InterPro" id="IPR000700">
    <property type="entry name" value="PAS-assoc_C"/>
</dbReference>
<dbReference type="InterPro" id="IPR035965">
    <property type="entry name" value="PAS-like_dom_sf"/>
</dbReference>
<sequence>MMPHRNGAPRTSLASLILDRKISRRRAYLFAVLAACFSILVAFLVRNGLAGLTVVDLFIPAVLVVSVVGGVTSTLIVAGLLCVVVVAMETGTGAPFQTLWVELGFFIVVAIAIALISEVLRDALLAAKNAEKALSVREAHLKSILDTVLDATIVSEQDGTIVSFNAAAVRQFGYAEEEVIGQNLRILMPQPYRKEHDGYLNRYLSTGEKRIIGVDRVVVGQRKDGSTFPMKLAVGEMRSGDKIFFTGFVRDLTEREESAARLEEIQGELARLARLNEMGEMASTLAHELNQPLSAIANYVHGCSRLLRGMDTDVAVMMREALEEAGSQSLRAGQIIKHLREFVSKGETDKAPQNIRQLVEEAGALALVGSREKGVRTVFDYHAGAEMVMVDHIQIQQVLTNLMRNAIEAMKDAPKKELIVRIQPGAPGQVTVIVEDTGSGIPEEISAQLFKPFTTTKPGGMGIGLSISKRIVEAHGGTMTVSHTSSGGASFQFTLPAYDERDDHVEG</sequence>
<dbReference type="SMART" id="SM00388">
    <property type="entry name" value="HisKA"/>
    <property type="match status" value="1"/>
</dbReference>
<dbReference type="PROSITE" id="PS50113">
    <property type="entry name" value="PAC"/>
    <property type="match status" value="1"/>
</dbReference>
<keyword evidence="14" id="KW-1185">Reference proteome</keyword>
<keyword evidence="9" id="KW-0472">Membrane</keyword>
<feature type="transmembrane region" description="Helical" evidence="9">
    <location>
        <begin position="27"/>
        <end position="45"/>
    </location>
</feature>
<evidence type="ECO:0000256" key="7">
    <source>
        <dbReference type="ARBA" id="ARBA00022840"/>
    </source>
</evidence>
<keyword evidence="4 13" id="KW-0808">Transferase</keyword>
<dbReference type="Pfam" id="PF02518">
    <property type="entry name" value="HATPase_c"/>
    <property type="match status" value="1"/>
</dbReference>
<feature type="domain" description="Histidine kinase" evidence="10">
    <location>
        <begin position="284"/>
        <end position="499"/>
    </location>
</feature>
<dbReference type="InterPro" id="IPR003661">
    <property type="entry name" value="HisK_dim/P_dom"/>
</dbReference>
<dbReference type="NCBIfam" id="TIGR00229">
    <property type="entry name" value="sensory_box"/>
    <property type="match status" value="1"/>
</dbReference>
<keyword evidence="7" id="KW-0067">ATP-binding</keyword>
<dbReference type="PANTHER" id="PTHR43065:SF10">
    <property type="entry name" value="PEROXIDE STRESS-ACTIVATED HISTIDINE KINASE MAK3"/>
    <property type="match status" value="1"/>
</dbReference>
<evidence type="ECO:0000259" key="10">
    <source>
        <dbReference type="PROSITE" id="PS50109"/>
    </source>
</evidence>
<comment type="catalytic activity">
    <reaction evidence="1">
        <text>ATP + protein L-histidine = ADP + protein N-phospho-L-histidine.</text>
        <dbReference type="EC" id="2.7.13.3"/>
    </reaction>
</comment>
<accession>A0ABS4EPP1</accession>
<keyword evidence="9" id="KW-1133">Transmembrane helix</keyword>
<comment type="caution">
    <text evidence="13">The sequence shown here is derived from an EMBL/GenBank/DDBJ whole genome shotgun (WGS) entry which is preliminary data.</text>
</comment>
<protein>
    <recommendedName>
        <fullName evidence="2">histidine kinase</fullName>
        <ecNumber evidence="2">2.7.13.3</ecNumber>
    </recommendedName>
</protein>
<feature type="transmembrane region" description="Helical" evidence="9">
    <location>
        <begin position="99"/>
        <end position="120"/>
    </location>
</feature>
<keyword evidence="8" id="KW-0902">Two-component regulatory system</keyword>
<dbReference type="SUPFAM" id="SSF47384">
    <property type="entry name" value="Homodimeric domain of signal transducing histidine kinase"/>
    <property type="match status" value="1"/>
</dbReference>
<dbReference type="PROSITE" id="PS50109">
    <property type="entry name" value="HIS_KIN"/>
    <property type="match status" value="1"/>
</dbReference>
<evidence type="ECO:0000256" key="4">
    <source>
        <dbReference type="ARBA" id="ARBA00022679"/>
    </source>
</evidence>
<evidence type="ECO:0000256" key="9">
    <source>
        <dbReference type="SAM" id="Phobius"/>
    </source>
</evidence>
<dbReference type="Gene3D" id="1.10.287.130">
    <property type="match status" value="1"/>
</dbReference>
<dbReference type="Gene3D" id="3.30.565.10">
    <property type="entry name" value="Histidine kinase-like ATPase, C-terminal domain"/>
    <property type="match status" value="1"/>
</dbReference>
<dbReference type="CDD" id="cd00082">
    <property type="entry name" value="HisKA"/>
    <property type="match status" value="1"/>
</dbReference>
<dbReference type="GO" id="GO:0004673">
    <property type="term" value="F:protein histidine kinase activity"/>
    <property type="evidence" value="ECO:0007669"/>
    <property type="project" value="UniProtKB-EC"/>
</dbReference>
<dbReference type="InterPro" id="IPR003594">
    <property type="entry name" value="HATPase_dom"/>
</dbReference>
<evidence type="ECO:0000313" key="14">
    <source>
        <dbReference type="Proteomes" id="UP000823786"/>
    </source>
</evidence>
<dbReference type="SMART" id="SM00091">
    <property type="entry name" value="PAS"/>
    <property type="match status" value="1"/>
</dbReference>
<evidence type="ECO:0000256" key="6">
    <source>
        <dbReference type="ARBA" id="ARBA00022777"/>
    </source>
</evidence>
<keyword evidence="5" id="KW-0547">Nucleotide-binding</keyword>
<dbReference type="CDD" id="cd00130">
    <property type="entry name" value="PAS"/>
    <property type="match status" value="1"/>
</dbReference>
<keyword evidence="3" id="KW-0597">Phosphoprotein</keyword>
<organism evidence="13 14">
    <name type="scientific">Rhizobium herbae</name>
    <dbReference type="NCBI Taxonomy" id="508661"/>
    <lineage>
        <taxon>Bacteria</taxon>
        <taxon>Pseudomonadati</taxon>
        <taxon>Pseudomonadota</taxon>
        <taxon>Alphaproteobacteria</taxon>
        <taxon>Hyphomicrobiales</taxon>
        <taxon>Rhizobiaceae</taxon>
        <taxon>Rhizobium/Agrobacterium group</taxon>
        <taxon>Rhizobium</taxon>
    </lineage>
</organism>
<dbReference type="Pfam" id="PF00512">
    <property type="entry name" value="HisKA"/>
    <property type="match status" value="1"/>
</dbReference>
<dbReference type="Pfam" id="PF00989">
    <property type="entry name" value="PAS"/>
    <property type="match status" value="1"/>
</dbReference>
<dbReference type="InterPro" id="IPR036097">
    <property type="entry name" value="HisK_dim/P_sf"/>
</dbReference>
<dbReference type="SUPFAM" id="SSF55785">
    <property type="entry name" value="PYP-like sensor domain (PAS domain)"/>
    <property type="match status" value="1"/>
</dbReference>
<keyword evidence="6 13" id="KW-0418">Kinase</keyword>
<dbReference type="PRINTS" id="PR00344">
    <property type="entry name" value="BCTRLSENSOR"/>
</dbReference>
<name>A0ABS4EPP1_9HYPH</name>
<feature type="domain" description="PAC" evidence="12">
    <location>
        <begin position="205"/>
        <end position="264"/>
    </location>
</feature>
<dbReference type="InterPro" id="IPR005467">
    <property type="entry name" value="His_kinase_dom"/>
</dbReference>
<proteinExistence type="predicted"/>
<dbReference type="PANTHER" id="PTHR43065">
    <property type="entry name" value="SENSOR HISTIDINE KINASE"/>
    <property type="match status" value="1"/>
</dbReference>
<evidence type="ECO:0000256" key="1">
    <source>
        <dbReference type="ARBA" id="ARBA00000085"/>
    </source>
</evidence>
<dbReference type="EC" id="2.7.13.3" evidence="2"/>
<dbReference type="SMART" id="SM00387">
    <property type="entry name" value="HATPase_c"/>
    <property type="match status" value="1"/>
</dbReference>
<evidence type="ECO:0000259" key="12">
    <source>
        <dbReference type="PROSITE" id="PS50113"/>
    </source>
</evidence>
<evidence type="ECO:0000256" key="5">
    <source>
        <dbReference type="ARBA" id="ARBA00022741"/>
    </source>
</evidence>
<dbReference type="EMBL" id="JAGGJV010000006">
    <property type="protein sequence ID" value="MBP1859914.1"/>
    <property type="molecule type" value="Genomic_DNA"/>
</dbReference>
<feature type="transmembrane region" description="Helical" evidence="9">
    <location>
        <begin position="57"/>
        <end position="87"/>
    </location>
</feature>
<reference evidence="13 14" key="1">
    <citation type="submission" date="2021-03" db="EMBL/GenBank/DDBJ databases">
        <title>Genomic Encyclopedia of Type Strains, Phase IV (KMG-IV): sequencing the most valuable type-strain genomes for metagenomic binning, comparative biology and taxonomic classification.</title>
        <authorList>
            <person name="Goeker M."/>
        </authorList>
    </citation>
    <scope>NUCLEOTIDE SEQUENCE [LARGE SCALE GENOMIC DNA]</scope>
    <source>
        <strain evidence="13 14">DSM 26427</strain>
    </source>
</reference>
<evidence type="ECO:0000313" key="13">
    <source>
        <dbReference type="EMBL" id="MBP1859914.1"/>
    </source>
</evidence>
<evidence type="ECO:0000256" key="2">
    <source>
        <dbReference type="ARBA" id="ARBA00012438"/>
    </source>
</evidence>
<dbReference type="InterPro" id="IPR013767">
    <property type="entry name" value="PAS_fold"/>
</dbReference>